<accession>A0AAU8A4U6</accession>
<gene>
    <name evidence="1" type="ORF">NKE59_02780</name>
</gene>
<dbReference type="AlphaFoldDB" id="A0AAU8A4U6"/>
<reference evidence="1" key="1">
    <citation type="submission" date="2022-06" db="EMBL/GenBank/DDBJ databases">
        <title>New Polynucleobacter species.</title>
        <authorList>
            <person name="Hahn M.W."/>
        </authorList>
    </citation>
    <scope>NUCLEOTIDE SEQUENCE</scope>
    <source>
        <strain evidence="1">UK-FUSCHL-C3</strain>
    </source>
</reference>
<dbReference type="RefSeq" id="WP_353439416.1">
    <property type="nucleotide sequence ID" value="NZ_CP099959.1"/>
</dbReference>
<proteinExistence type="predicted"/>
<evidence type="ECO:0008006" key="2">
    <source>
        <dbReference type="Google" id="ProtNLM"/>
    </source>
</evidence>
<sequence>MPKHLMLLLHGENKLDDESIALVGNGLAREQYLLGESFPLAGALAGPESDNLQRICIEPVHLHATRDHLVLLQLDPFQIAQEDLSQLMNEASAIFSEEGLGPLTQVAPFQWLGKTEGFKTLHTHSAAQAQGRNIDWWLPKDTRVVGLAKRWRQIQNEVQIRWHIHPINQARSEQGLPTINSIWLSGISYQHDVHLAHELKIAQKVISDQAWMPRVAHNHSLVCMSDPISCWEDLAENTLIYHRQAKQMWPAIYQMLLDHDLVLEVIDFPKSVRKRRFASDDFRAHPLAFWRKSKVPTWEELNA</sequence>
<dbReference type="EMBL" id="CP099959">
    <property type="protein sequence ID" value="XCC58232.1"/>
    <property type="molecule type" value="Genomic_DNA"/>
</dbReference>
<name>A0AAU8A4U6_9BURK</name>
<organism evidence="1">
    <name type="scientific">Polynucleobacter sp. UK-FUSCHL-C3</name>
    <dbReference type="NCBI Taxonomy" id="2955208"/>
    <lineage>
        <taxon>Bacteria</taxon>
        <taxon>Pseudomonadati</taxon>
        <taxon>Pseudomonadota</taxon>
        <taxon>Betaproteobacteria</taxon>
        <taxon>Burkholderiales</taxon>
        <taxon>Burkholderiaceae</taxon>
        <taxon>Polynucleobacter</taxon>
    </lineage>
</organism>
<protein>
    <recommendedName>
        <fullName evidence="2">Phosphoglycerate mutase</fullName>
    </recommendedName>
</protein>
<evidence type="ECO:0000313" key="1">
    <source>
        <dbReference type="EMBL" id="XCC58232.1"/>
    </source>
</evidence>